<reference evidence="1 2" key="1">
    <citation type="journal article" date="2024" name="BMC Genomics">
        <title>De novo assembly and annotation of Popillia japonica's genome with initial clues to its potential as an invasive pest.</title>
        <authorList>
            <person name="Cucini C."/>
            <person name="Boschi S."/>
            <person name="Funari R."/>
            <person name="Cardaioli E."/>
            <person name="Iannotti N."/>
            <person name="Marturano G."/>
            <person name="Paoli F."/>
            <person name="Bruttini M."/>
            <person name="Carapelli A."/>
            <person name="Frati F."/>
            <person name="Nardi F."/>
        </authorList>
    </citation>
    <scope>NUCLEOTIDE SEQUENCE [LARGE SCALE GENOMIC DNA]</scope>
    <source>
        <strain evidence="1">DMR45628</strain>
    </source>
</reference>
<gene>
    <name evidence="1" type="ORF">QE152_g28325</name>
</gene>
<comment type="caution">
    <text evidence="1">The sequence shown here is derived from an EMBL/GenBank/DDBJ whole genome shotgun (WGS) entry which is preliminary data.</text>
</comment>
<dbReference type="AlphaFoldDB" id="A0AAW1JK97"/>
<name>A0AAW1JK97_POPJA</name>
<organism evidence="1 2">
    <name type="scientific">Popillia japonica</name>
    <name type="common">Japanese beetle</name>
    <dbReference type="NCBI Taxonomy" id="7064"/>
    <lineage>
        <taxon>Eukaryota</taxon>
        <taxon>Metazoa</taxon>
        <taxon>Ecdysozoa</taxon>
        <taxon>Arthropoda</taxon>
        <taxon>Hexapoda</taxon>
        <taxon>Insecta</taxon>
        <taxon>Pterygota</taxon>
        <taxon>Neoptera</taxon>
        <taxon>Endopterygota</taxon>
        <taxon>Coleoptera</taxon>
        <taxon>Polyphaga</taxon>
        <taxon>Scarabaeiformia</taxon>
        <taxon>Scarabaeidae</taxon>
        <taxon>Rutelinae</taxon>
        <taxon>Popillia</taxon>
    </lineage>
</organism>
<evidence type="ECO:0000313" key="2">
    <source>
        <dbReference type="Proteomes" id="UP001458880"/>
    </source>
</evidence>
<dbReference type="Proteomes" id="UP001458880">
    <property type="component" value="Unassembled WGS sequence"/>
</dbReference>
<accession>A0AAW1JK97</accession>
<dbReference type="EMBL" id="JASPKY010000350">
    <property type="protein sequence ID" value="KAK9704437.1"/>
    <property type="molecule type" value="Genomic_DNA"/>
</dbReference>
<keyword evidence="2" id="KW-1185">Reference proteome</keyword>
<evidence type="ECO:0000313" key="1">
    <source>
        <dbReference type="EMBL" id="KAK9704437.1"/>
    </source>
</evidence>
<sequence>MSRFLETGSVKDRPKVGRPVAVTKEENSLNVMLDVGWNPKTSIQQLALGHNMSRYLIQKLDVGWNPKTSIQQLALGHNMSRYLIQKVVKPAKFSPLRSIYYER</sequence>
<proteinExistence type="predicted"/>
<protein>
    <submittedName>
        <fullName evidence="1">Uncharacterized protein</fullName>
    </submittedName>
</protein>